<evidence type="ECO:0000313" key="5">
    <source>
        <dbReference type="RefSeq" id="XP_022740116.1"/>
    </source>
</evidence>
<keyword evidence="2" id="KW-0677">Repeat</keyword>
<dbReference type="SMART" id="SM00320">
    <property type="entry name" value="WD40"/>
    <property type="match status" value="6"/>
</dbReference>
<feature type="repeat" description="WD" evidence="3">
    <location>
        <begin position="298"/>
        <end position="330"/>
    </location>
</feature>
<dbReference type="AlphaFoldDB" id="A0A6P5YJ75"/>
<dbReference type="InterPro" id="IPR001680">
    <property type="entry name" value="WD40_rpt"/>
</dbReference>
<dbReference type="RefSeq" id="XP_022740116.1">
    <property type="nucleotide sequence ID" value="XM_022884381.1"/>
</dbReference>
<evidence type="ECO:0000256" key="1">
    <source>
        <dbReference type="ARBA" id="ARBA00022574"/>
    </source>
</evidence>
<name>A0A6P5YJ75_DURZI</name>
<feature type="repeat" description="WD" evidence="3">
    <location>
        <begin position="338"/>
        <end position="380"/>
    </location>
</feature>
<dbReference type="OrthoDB" id="408728at2759"/>
<proteinExistence type="predicted"/>
<dbReference type="GeneID" id="111292147"/>
<dbReference type="PANTHER" id="PTHR14221:SF31">
    <property type="entry name" value="TRANSDUCIN_WD40 REPEAT-LIKE SUPERFAMILY PROTEIN"/>
    <property type="match status" value="1"/>
</dbReference>
<keyword evidence="4" id="KW-1185">Reference proteome</keyword>
<dbReference type="Gene3D" id="2.130.10.10">
    <property type="entry name" value="YVTN repeat-like/Quinoprotein amine dehydrogenase"/>
    <property type="match status" value="1"/>
</dbReference>
<evidence type="ECO:0000256" key="2">
    <source>
        <dbReference type="ARBA" id="ARBA00022737"/>
    </source>
</evidence>
<dbReference type="InterPro" id="IPR015943">
    <property type="entry name" value="WD40/YVTN_repeat-like_dom_sf"/>
</dbReference>
<reference evidence="5" key="1">
    <citation type="submission" date="2025-08" db="UniProtKB">
        <authorList>
            <consortium name="RefSeq"/>
        </authorList>
    </citation>
    <scope>IDENTIFICATION</scope>
    <source>
        <tissue evidence="5">Fruit stalk</tissue>
    </source>
</reference>
<keyword evidence="1 3" id="KW-0853">WD repeat</keyword>
<dbReference type="PRINTS" id="PR00320">
    <property type="entry name" value="GPROTEINBRPT"/>
</dbReference>
<dbReference type="PANTHER" id="PTHR14221">
    <property type="entry name" value="WD REPEAT DOMAIN 44"/>
    <property type="match status" value="1"/>
</dbReference>
<accession>A0A6P5YJ75</accession>
<sequence>MLSSDEGENDVFYDSSDCLLVEEPVVAKEELEGGKLEYEIWINEPRSVKERRENFLHGMDLVEFAKSSRIKDLERITECSGDVPSSLFSSVENGEGYMACCHREMPCQPNLLVNESELEQNIDLKIENKIFSPTQKEAQAYLDECENAKVNGKKFTKWWKQFLSIRKGGESSRESMVSKPSIKVHKTNRMMVQPNKKGYMEFTALYMGQEIQAHKGFIWTMKFSSDGQYLATGGEDGVVRIWRVTSTDGSSKPFVAEGGLVRKMGKGKSGLGRKKSIHSPVVIPNKIFKIEESPIQEFHGHASDVLDLAWSNTNFLVSSSMDKTVRLWQVGCDQCLNVFHHNNYVTCIQFNPIDDNYFISGSIDGKVRIWGVSEKRVVHWADVRDIITAICYRPDAKEFVIGSITGTCHFYEASGSDVNLKAEIHIRGRKKTSGNKITSIQFSQDKPPKVMITSEDSKLRIFDGVDIVHKFKGLPKSGSQMSASFTWTRRHIISVGEDSHVYVWNYNDLCLQKTKHAKSVRSCEHFFCQDVSVAIPWLGQGVDQRHSDINDCRAQSPIGGASWIRDSERFSLGNWFSIDGSCKGSATWPEEKLPLWDATVVEDECYTYDKQQLCHNSANYHTTLPETWGLVIVTGGWNGTIRTFHNYGLPVRL</sequence>
<organism evidence="4 5">
    <name type="scientific">Durio zibethinus</name>
    <name type="common">Durian</name>
    <dbReference type="NCBI Taxonomy" id="66656"/>
    <lineage>
        <taxon>Eukaryota</taxon>
        <taxon>Viridiplantae</taxon>
        <taxon>Streptophyta</taxon>
        <taxon>Embryophyta</taxon>
        <taxon>Tracheophyta</taxon>
        <taxon>Spermatophyta</taxon>
        <taxon>Magnoliopsida</taxon>
        <taxon>eudicotyledons</taxon>
        <taxon>Gunneridae</taxon>
        <taxon>Pentapetalae</taxon>
        <taxon>rosids</taxon>
        <taxon>malvids</taxon>
        <taxon>Malvales</taxon>
        <taxon>Malvaceae</taxon>
        <taxon>Helicteroideae</taxon>
        <taxon>Durio</taxon>
    </lineage>
</organism>
<dbReference type="Pfam" id="PF00400">
    <property type="entry name" value="WD40"/>
    <property type="match status" value="3"/>
</dbReference>
<gene>
    <name evidence="5" type="primary">LOC111292147</name>
</gene>
<dbReference type="KEGG" id="dzi:111292147"/>
<evidence type="ECO:0000313" key="4">
    <source>
        <dbReference type="Proteomes" id="UP000515121"/>
    </source>
</evidence>
<feature type="repeat" description="WD" evidence="3">
    <location>
        <begin position="211"/>
        <end position="252"/>
    </location>
</feature>
<dbReference type="PROSITE" id="PS50082">
    <property type="entry name" value="WD_REPEATS_2"/>
    <property type="match status" value="3"/>
</dbReference>
<protein>
    <submittedName>
        <fullName evidence="5">Lissencephaly-1 homolog</fullName>
    </submittedName>
</protein>
<dbReference type="InterPro" id="IPR020472">
    <property type="entry name" value="WD40_PAC1"/>
</dbReference>
<dbReference type="FunFam" id="2.130.10.10:FF:000849">
    <property type="entry name" value="WD repeat-containing protein 44"/>
    <property type="match status" value="1"/>
</dbReference>
<dbReference type="Proteomes" id="UP000515121">
    <property type="component" value="Unplaced"/>
</dbReference>
<dbReference type="PROSITE" id="PS50294">
    <property type="entry name" value="WD_REPEATS_REGION"/>
    <property type="match status" value="3"/>
</dbReference>
<dbReference type="InterPro" id="IPR036322">
    <property type="entry name" value="WD40_repeat_dom_sf"/>
</dbReference>
<evidence type="ECO:0000256" key="3">
    <source>
        <dbReference type="PROSITE-ProRule" id="PRU00221"/>
    </source>
</evidence>
<dbReference type="InterPro" id="IPR040324">
    <property type="entry name" value="WDR44/Dgr2"/>
</dbReference>
<dbReference type="SUPFAM" id="SSF50978">
    <property type="entry name" value="WD40 repeat-like"/>
    <property type="match status" value="1"/>
</dbReference>